<evidence type="ECO:0000256" key="3">
    <source>
        <dbReference type="ARBA" id="ARBA00022448"/>
    </source>
</evidence>
<evidence type="ECO:0000313" key="6">
    <source>
        <dbReference type="Proteomes" id="UP001187682"/>
    </source>
</evidence>
<dbReference type="GO" id="GO:0006606">
    <property type="term" value="P:protein import into nucleus"/>
    <property type="evidence" value="ECO:0007669"/>
    <property type="project" value="TreeGrafter"/>
</dbReference>
<keyword evidence="3" id="KW-0813">Transport</keyword>
<dbReference type="InterPro" id="IPR016024">
    <property type="entry name" value="ARM-type_fold"/>
</dbReference>
<gene>
    <name evidence="5" type="ORF">DNG_01356</name>
</gene>
<sequence length="190" mass="21126">MSDDIAIQEPTSIAEVESLILRLYDPVSPAVVASIQEVLQRLQKSPQAWILARELLSRPSEKVRFFGALTLMVKLNTDSASLKPEDADELFSSILGWLVESAVDGSSSLVTRKLSSALVIFFLHFPTRGHPCLRRLLCSLYLRRHASTDEIAEFWSVQPAFEPRILETAIVFATDLIDEAGKVDVNSAEQ</sequence>
<dbReference type="Gene3D" id="1.25.10.10">
    <property type="entry name" value="Leucine-rich Repeat Variant"/>
    <property type="match status" value="1"/>
</dbReference>
<evidence type="ECO:0000313" key="5">
    <source>
        <dbReference type="EMBL" id="SPN98302.1"/>
    </source>
</evidence>
<organism evidence="5 6">
    <name type="scientific">Cephalotrichum gorgonifer</name>
    <dbReference type="NCBI Taxonomy" id="2041049"/>
    <lineage>
        <taxon>Eukaryota</taxon>
        <taxon>Fungi</taxon>
        <taxon>Dikarya</taxon>
        <taxon>Ascomycota</taxon>
        <taxon>Pezizomycotina</taxon>
        <taxon>Sordariomycetes</taxon>
        <taxon>Hypocreomycetidae</taxon>
        <taxon>Microascales</taxon>
        <taxon>Microascaceae</taxon>
        <taxon>Cephalotrichum</taxon>
    </lineage>
</organism>
<evidence type="ECO:0000256" key="2">
    <source>
        <dbReference type="ARBA" id="ARBA00007991"/>
    </source>
</evidence>
<protein>
    <submittedName>
        <fullName evidence="5">Uncharacterized protein</fullName>
    </submittedName>
</protein>
<comment type="caution">
    <text evidence="5">The sequence shown here is derived from an EMBL/GenBank/DDBJ whole genome shotgun (WGS) entry which is preliminary data.</text>
</comment>
<dbReference type="InterPro" id="IPR051345">
    <property type="entry name" value="Importin_beta-like_NTR"/>
</dbReference>
<dbReference type="AlphaFoldDB" id="A0AAE8SRR4"/>
<name>A0AAE8SRR4_9PEZI</name>
<dbReference type="Proteomes" id="UP001187682">
    <property type="component" value="Unassembled WGS sequence"/>
</dbReference>
<evidence type="ECO:0000256" key="1">
    <source>
        <dbReference type="ARBA" id="ARBA00004123"/>
    </source>
</evidence>
<accession>A0AAE8SRR4</accession>
<dbReference type="EMBL" id="ONZQ02000002">
    <property type="protein sequence ID" value="SPN98302.1"/>
    <property type="molecule type" value="Genomic_DNA"/>
</dbReference>
<dbReference type="SUPFAM" id="SSF48371">
    <property type="entry name" value="ARM repeat"/>
    <property type="match status" value="1"/>
</dbReference>
<reference evidence="5" key="1">
    <citation type="submission" date="2018-03" db="EMBL/GenBank/DDBJ databases">
        <authorList>
            <person name="Guldener U."/>
        </authorList>
    </citation>
    <scope>NUCLEOTIDE SEQUENCE</scope>
</reference>
<comment type="subcellular location">
    <subcellularLocation>
        <location evidence="1">Nucleus</location>
    </subcellularLocation>
</comment>
<dbReference type="PANTHER" id="PTHR12363">
    <property type="entry name" value="TRANSPORTIN 3 AND IMPORTIN 13"/>
    <property type="match status" value="1"/>
</dbReference>
<dbReference type="PANTHER" id="PTHR12363:SF33">
    <property type="entry name" value="IMPORTIN-13"/>
    <property type="match status" value="1"/>
</dbReference>
<keyword evidence="4" id="KW-0539">Nucleus</keyword>
<dbReference type="InterPro" id="IPR011989">
    <property type="entry name" value="ARM-like"/>
</dbReference>
<comment type="similarity">
    <text evidence="2">Belongs to the importin beta family.</text>
</comment>
<proteinExistence type="inferred from homology"/>
<dbReference type="GO" id="GO:0005737">
    <property type="term" value="C:cytoplasm"/>
    <property type="evidence" value="ECO:0007669"/>
    <property type="project" value="TreeGrafter"/>
</dbReference>
<dbReference type="GO" id="GO:0005634">
    <property type="term" value="C:nucleus"/>
    <property type="evidence" value="ECO:0007669"/>
    <property type="project" value="UniProtKB-SubCell"/>
</dbReference>
<evidence type="ECO:0000256" key="4">
    <source>
        <dbReference type="ARBA" id="ARBA00023242"/>
    </source>
</evidence>
<keyword evidence="6" id="KW-1185">Reference proteome</keyword>